<dbReference type="InterPro" id="IPR045079">
    <property type="entry name" value="Oxoprolinase-like"/>
</dbReference>
<dbReference type="GO" id="GO:0017168">
    <property type="term" value="F:5-oxoprolinase (ATP-hydrolyzing) activity"/>
    <property type="evidence" value="ECO:0007669"/>
    <property type="project" value="TreeGrafter"/>
</dbReference>
<dbReference type="Pfam" id="PF02538">
    <property type="entry name" value="Hydantoinase_B"/>
    <property type="match status" value="1"/>
</dbReference>
<organism evidence="2 3">
    <name type="scientific">Limobrevibacterium gyesilva</name>
    <dbReference type="NCBI Taxonomy" id="2991712"/>
    <lineage>
        <taxon>Bacteria</taxon>
        <taxon>Pseudomonadati</taxon>
        <taxon>Pseudomonadota</taxon>
        <taxon>Alphaproteobacteria</taxon>
        <taxon>Acetobacterales</taxon>
        <taxon>Acetobacteraceae</taxon>
        <taxon>Limobrevibacterium</taxon>
    </lineage>
</organism>
<dbReference type="EMBL" id="JAPDNT010000001">
    <property type="protein sequence ID" value="MCW3473219.1"/>
    <property type="molecule type" value="Genomic_DNA"/>
</dbReference>
<keyword evidence="3" id="KW-1185">Reference proteome</keyword>
<dbReference type="Proteomes" id="UP001165679">
    <property type="component" value="Unassembled WGS sequence"/>
</dbReference>
<dbReference type="GO" id="GO:0005829">
    <property type="term" value="C:cytosol"/>
    <property type="evidence" value="ECO:0007669"/>
    <property type="project" value="TreeGrafter"/>
</dbReference>
<dbReference type="GO" id="GO:0006749">
    <property type="term" value="P:glutathione metabolic process"/>
    <property type="evidence" value="ECO:0007669"/>
    <property type="project" value="TreeGrafter"/>
</dbReference>
<evidence type="ECO:0000259" key="1">
    <source>
        <dbReference type="Pfam" id="PF02538"/>
    </source>
</evidence>
<gene>
    <name evidence="2" type="ORF">OL599_01380</name>
</gene>
<accession>A0AA41YH98</accession>
<dbReference type="PANTHER" id="PTHR11365">
    <property type="entry name" value="5-OXOPROLINASE RELATED"/>
    <property type="match status" value="1"/>
</dbReference>
<reference evidence="2" key="2">
    <citation type="submission" date="2022-10" db="EMBL/GenBank/DDBJ databases">
        <authorList>
            <person name="Trinh H.N."/>
        </authorList>
    </citation>
    <scope>NUCLEOTIDE SEQUENCE</scope>
    <source>
        <strain evidence="2">RN2-1</strain>
    </source>
</reference>
<evidence type="ECO:0000313" key="3">
    <source>
        <dbReference type="Proteomes" id="UP001165679"/>
    </source>
</evidence>
<proteinExistence type="predicted"/>
<name>A0AA41YH98_9PROT</name>
<sequence length="526" mass="56005">MTDPVTVAVLQNRLSAIAEEMGEAMLRTTYSQILNSSRDFSIGLVDSHGRLVAQADHIPVHVGALPWAVLALMEVFPTQSPGDVFLLNDPYHGGSHLPDLTAFVPSFAEGRLAFWSVVRAHQSDIGGATMGGYNPGATEIWQEGLRVPPIRLTEGGMIRDDLVAMLAANVRHPQDFRGDLAAMIGAARLGERRLAQTLAEFGAKVLQESVEAILDAAEQHARAIVVTWMDGAYEGEAVLDDDGHGIENVTIRARVTVSGSDVTVDLTQSDPQVQGFVNSSYANMQSAVAMAFAFLLDPDCARNAGAFRPLHVVAREGTVVWAREGAPVTMCTSHCSNEIVEAIVVALSGACPDRAMGGWGRRFRVAFEGRDGRTGRRFIWHMFHARPGGGASSAGDGWPTAGEWHSVGGLKFGSVEVAEARFPLFFEQHEFRLGSGGAGRHCGGDGGEMWLRIETDGPATANTAGDGVRHGARGMLGGQDGAPHCYVLHRPDGVVRELRTKEVGIAVPSGSRLHVLSGGGGGWGRP</sequence>
<feature type="domain" description="Hydantoinase B/oxoprolinase" evidence="1">
    <location>
        <begin position="3"/>
        <end position="526"/>
    </location>
</feature>
<dbReference type="InterPro" id="IPR003692">
    <property type="entry name" value="Hydantoinase_B"/>
</dbReference>
<evidence type="ECO:0000313" key="2">
    <source>
        <dbReference type="EMBL" id="MCW3473219.1"/>
    </source>
</evidence>
<dbReference type="RefSeq" id="WP_264711801.1">
    <property type="nucleotide sequence ID" value="NZ_JAPDNT010000001.1"/>
</dbReference>
<reference evidence="2" key="1">
    <citation type="submission" date="2022-09" db="EMBL/GenBank/DDBJ databases">
        <title>Rhodovastum sp. nov. RN2-1 isolated from soil in Seongnam, South Korea.</title>
        <authorList>
            <person name="Le N.T."/>
        </authorList>
    </citation>
    <scope>NUCLEOTIDE SEQUENCE</scope>
    <source>
        <strain evidence="2">RN2-1</strain>
    </source>
</reference>
<comment type="caution">
    <text evidence="2">The sequence shown here is derived from an EMBL/GenBank/DDBJ whole genome shotgun (WGS) entry which is preliminary data.</text>
</comment>
<protein>
    <submittedName>
        <fullName evidence="2">Hydantoinase B/oxoprolinase family protein</fullName>
    </submittedName>
</protein>
<dbReference type="PANTHER" id="PTHR11365:SF23">
    <property type="entry name" value="HYPOTHETICAL 5-OXOPROLINASE (EUROFUNG)-RELATED"/>
    <property type="match status" value="1"/>
</dbReference>
<dbReference type="AlphaFoldDB" id="A0AA41YH98"/>